<keyword evidence="6 11" id="KW-1133">Transmembrane helix</keyword>
<dbReference type="Pfam" id="PF06645">
    <property type="entry name" value="SPC12"/>
    <property type="match status" value="1"/>
</dbReference>
<evidence type="ECO:0000256" key="8">
    <source>
        <dbReference type="ARBA" id="ARBA00032913"/>
    </source>
</evidence>
<proteinExistence type="inferred from homology"/>
<comment type="caution">
    <text evidence="12">The sequence shown here is derived from an EMBL/GenBank/DDBJ whole genome shotgun (WGS) entry which is preliminary data.</text>
</comment>
<feature type="compositionally biased region" description="Polar residues" evidence="10">
    <location>
        <begin position="10"/>
        <end position="24"/>
    </location>
</feature>
<evidence type="ECO:0000256" key="4">
    <source>
        <dbReference type="ARBA" id="ARBA00022692"/>
    </source>
</evidence>
<organism evidence="12 13">
    <name type="scientific">Mizuhopecten yessoensis</name>
    <name type="common">Japanese scallop</name>
    <name type="synonym">Patinopecten yessoensis</name>
    <dbReference type="NCBI Taxonomy" id="6573"/>
    <lineage>
        <taxon>Eukaryota</taxon>
        <taxon>Metazoa</taxon>
        <taxon>Spiralia</taxon>
        <taxon>Lophotrochozoa</taxon>
        <taxon>Mollusca</taxon>
        <taxon>Bivalvia</taxon>
        <taxon>Autobranchia</taxon>
        <taxon>Pteriomorphia</taxon>
        <taxon>Pectinida</taxon>
        <taxon>Pectinoidea</taxon>
        <taxon>Pectinidae</taxon>
        <taxon>Mizuhopecten</taxon>
    </lineage>
</organism>
<gene>
    <name evidence="12" type="ORF">KP79_PYT21511</name>
</gene>
<feature type="compositionally biased region" description="Polar residues" evidence="10">
    <location>
        <begin position="99"/>
        <end position="110"/>
    </location>
</feature>
<dbReference type="GO" id="GO:0045047">
    <property type="term" value="P:protein targeting to ER"/>
    <property type="evidence" value="ECO:0007669"/>
    <property type="project" value="TreeGrafter"/>
</dbReference>
<dbReference type="PANTHER" id="PTHR13202:SF0">
    <property type="entry name" value="SIGNAL PEPTIDASE COMPLEX SUBUNIT 1"/>
    <property type="match status" value="1"/>
</dbReference>
<dbReference type="GO" id="GO:0005787">
    <property type="term" value="C:signal peptidase complex"/>
    <property type="evidence" value="ECO:0007669"/>
    <property type="project" value="InterPro"/>
</dbReference>
<reference evidence="12 13" key="1">
    <citation type="journal article" date="2017" name="Nat. Ecol. Evol.">
        <title>Scallop genome provides insights into evolution of bilaterian karyotype and development.</title>
        <authorList>
            <person name="Wang S."/>
            <person name="Zhang J."/>
            <person name="Jiao W."/>
            <person name="Li J."/>
            <person name="Xun X."/>
            <person name="Sun Y."/>
            <person name="Guo X."/>
            <person name="Huan P."/>
            <person name="Dong B."/>
            <person name="Zhang L."/>
            <person name="Hu X."/>
            <person name="Sun X."/>
            <person name="Wang J."/>
            <person name="Zhao C."/>
            <person name="Wang Y."/>
            <person name="Wang D."/>
            <person name="Huang X."/>
            <person name="Wang R."/>
            <person name="Lv J."/>
            <person name="Li Y."/>
            <person name="Zhang Z."/>
            <person name="Liu B."/>
            <person name="Lu W."/>
            <person name="Hui Y."/>
            <person name="Liang J."/>
            <person name="Zhou Z."/>
            <person name="Hou R."/>
            <person name="Li X."/>
            <person name="Liu Y."/>
            <person name="Li H."/>
            <person name="Ning X."/>
            <person name="Lin Y."/>
            <person name="Zhao L."/>
            <person name="Xing Q."/>
            <person name="Dou J."/>
            <person name="Li Y."/>
            <person name="Mao J."/>
            <person name="Guo H."/>
            <person name="Dou H."/>
            <person name="Li T."/>
            <person name="Mu C."/>
            <person name="Jiang W."/>
            <person name="Fu Q."/>
            <person name="Fu X."/>
            <person name="Miao Y."/>
            <person name="Liu J."/>
            <person name="Yu Q."/>
            <person name="Li R."/>
            <person name="Liao H."/>
            <person name="Li X."/>
            <person name="Kong Y."/>
            <person name="Jiang Z."/>
            <person name="Chourrout D."/>
            <person name="Li R."/>
            <person name="Bao Z."/>
        </authorList>
    </citation>
    <scope>NUCLEOTIDE SEQUENCE [LARGE SCALE GENOMIC DNA]</scope>
    <source>
        <strain evidence="12 13">PY_sf001</strain>
    </source>
</reference>
<feature type="transmembrane region" description="Helical" evidence="11">
    <location>
        <begin position="35"/>
        <end position="53"/>
    </location>
</feature>
<dbReference type="AlphaFoldDB" id="A0A210PG66"/>
<evidence type="ECO:0000256" key="1">
    <source>
        <dbReference type="ARBA" id="ARBA00004477"/>
    </source>
</evidence>
<evidence type="ECO:0000256" key="10">
    <source>
        <dbReference type="SAM" id="MobiDB-lite"/>
    </source>
</evidence>
<keyword evidence="7 11" id="KW-0472">Membrane</keyword>
<dbReference type="EMBL" id="NEDP02076727">
    <property type="protein sequence ID" value="OWF35436.1"/>
    <property type="molecule type" value="Genomic_DNA"/>
</dbReference>
<sequence>MAEVRHKGLNTPSSDNGQQSTSAQDFDGQKRAEKWFQIIIMVFGVVGFIWGYICQQFSQTMYILIAGFVISCFLTLPPWPVYRRKPLKWLKVKQEPESDSTNNATPSSGSSHKRRGK</sequence>
<name>A0A210PG66_MIZYE</name>
<feature type="region of interest" description="Disordered" evidence="10">
    <location>
        <begin position="93"/>
        <end position="117"/>
    </location>
</feature>
<accession>A0A210PG66</accession>
<evidence type="ECO:0000313" key="13">
    <source>
        <dbReference type="Proteomes" id="UP000242188"/>
    </source>
</evidence>
<keyword evidence="4 11" id="KW-0812">Transmembrane</keyword>
<dbReference type="PANTHER" id="PTHR13202">
    <property type="entry name" value="MICROSOMAL SIGNAL PEPTIDASE 12 KDA SUBUNIT"/>
    <property type="match status" value="1"/>
</dbReference>
<evidence type="ECO:0000256" key="6">
    <source>
        <dbReference type="ARBA" id="ARBA00022989"/>
    </source>
</evidence>
<comment type="function">
    <text evidence="9">Component of the signal peptidase complex (SPC) which catalyzes the cleavage of N-terminal signal sequences from nascent proteins as they are translocated into the lumen of the endoplasmic reticulum. Dispensable for SPC enzymatic activity.</text>
</comment>
<evidence type="ECO:0000256" key="2">
    <source>
        <dbReference type="ARBA" id="ARBA00005245"/>
    </source>
</evidence>
<feature type="transmembrane region" description="Helical" evidence="11">
    <location>
        <begin position="59"/>
        <end position="82"/>
    </location>
</feature>
<evidence type="ECO:0000313" key="12">
    <source>
        <dbReference type="EMBL" id="OWF35436.1"/>
    </source>
</evidence>
<keyword evidence="13" id="KW-1185">Reference proteome</keyword>
<feature type="region of interest" description="Disordered" evidence="10">
    <location>
        <begin position="1"/>
        <end position="26"/>
    </location>
</feature>
<evidence type="ECO:0000256" key="3">
    <source>
        <dbReference type="ARBA" id="ARBA00017059"/>
    </source>
</evidence>
<evidence type="ECO:0000256" key="9">
    <source>
        <dbReference type="ARBA" id="ARBA00045204"/>
    </source>
</evidence>
<keyword evidence="5" id="KW-0256">Endoplasmic reticulum</keyword>
<evidence type="ECO:0000256" key="5">
    <source>
        <dbReference type="ARBA" id="ARBA00022824"/>
    </source>
</evidence>
<dbReference type="GO" id="GO:0006465">
    <property type="term" value="P:signal peptide processing"/>
    <property type="evidence" value="ECO:0007669"/>
    <property type="project" value="InterPro"/>
</dbReference>
<protein>
    <recommendedName>
        <fullName evidence="3">Signal peptidase complex subunit 1</fullName>
    </recommendedName>
    <alternativeName>
        <fullName evidence="8">Microsomal signal peptidase 12 kDa subunit</fullName>
    </alternativeName>
</protein>
<dbReference type="Proteomes" id="UP000242188">
    <property type="component" value="Unassembled WGS sequence"/>
</dbReference>
<dbReference type="STRING" id="6573.A0A210PG66"/>
<dbReference type="InterPro" id="IPR009542">
    <property type="entry name" value="Spc1/SPCS1"/>
</dbReference>
<comment type="similarity">
    <text evidence="2">Belongs to the SPCS1 family.</text>
</comment>
<evidence type="ECO:0000256" key="11">
    <source>
        <dbReference type="SAM" id="Phobius"/>
    </source>
</evidence>
<comment type="subcellular location">
    <subcellularLocation>
        <location evidence="1">Endoplasmic reticulum membrane</location>
        <topology evidence="1">Multi-pass membrane protein</topology>
    </subcellularLocation>
</comment>
<evidence type="ECO:0000256" key="7">
    <source>
        <dbReference type="ARBA" id="ARBA00023136"/>
    </source>
</evidence>
<dbReference type="OrthoDB" id="263893at2759"/>